<keyword evidence="1" id="KW-0812">Transmembrane</keyword>
<dbReference type="Pfam" id="PF16938">
    <property type="entry name" value="Phage_holin_Dp1"/>
    <property type="match status" value="1"/>
</dbReference>
<sequence>MPTFILNDKAYQTTKWTVMIVLPALITLWITLANVWHIPHGDAVSATATAITTFLGVITGISTRAYNKSDDRFDGVMTVEEKDGKLVNTLELNNHPVTLMDKDEATFKVDNQVV</sequence>
<dbReference type="InterPro" id="IPR031612">
    <property type="entry name" value="Phage_holin_Dp1"/>
</dbReference>
<organism evidence="2">
    <name type="scientific">Siphoviridae sp. ctj7g1</name>
    <dbReference type="NCBI Taxonomy" id="2826438"/>
    <lineage>
        <taxon>Viruses</taxon>
        <taxon>Duplodnaviria</taxon>
        <taxon>Heunggongvirae</taxon>
        <taxon>Uroviricota</taxon>
        <taxon>Caudoviricetes</taxon>
    </lineage>
</organism>
<dbReference type="EMBL" id="BK015796">
    <property type="protein sequence ID" value="DAE25285.1"/>
    <property type="molecule type" value="Genomic_DNA"/>
</dbReference>
<accession>A0A8S5R2T7</accession>
<protein>
    <submittedName>
        <fullName evidence="2">Holin</fullName>
    </submittedName>
</protein>
<feature type="transmembrane region" description="Helical" evidence="1">
    <location>
        <begin position="43"/>
        <end position="62"/>
    </location>
</feature>
<keyword evidence="1" id="KW-0472">Membrane</keyword>
<evidence type="ECO:0000256" key="1">
    <source>
        <dbReference type="SAM" id="Phobius"/>
    </source>
</evidence>
<feature type="transmembrane region" description="Helical" evidence="1">
    <location>
        <begin position="16"/>
        <end position="37"/>
    </location>
</feature>
<reference evidence="2" key="1">
    <citation type="journal article" date="2021" name="Proc. Natl. Acad. Sci. U.S.A.">
        <title>A Catalog of Tens of Thousands of Viruses from Human Metagenomes Reveals Hidden Associations with Chronic Diseases.</title>
        <authorList>
            <person name="Tisza M.J."/>
            <person name="Buck C.B."/>
        </authorList>
    </citation>
    <scope>NUCLEOTIDE SEQUENCE</scope>
    <source>
        <strain evidence="2">Ctj7g1</strain>
    </source>
</reference>
<evidence type="ECO:0000313" key="2">
    <source>
        <dbReference type="EMBL" id="DAE25285.1"/>
    </source>
</evidence>
<name>A0A8S5R2T7_9CAUD</name>
<keyword evidence="1" id="KW-1133">Transmembrane helix</keyword>
<proteinExistence type="predicted"/>